<organism evidence="1">
    <name type="scientific">marine sediment metagenome</name>
    <dbReference type="NCBI Taxonomy" id="412755"/>
    <lineage>
        <taxon>unclassified sequences</taxon>
        <taxon>metagenomes</taxon>
        <taxon>ecological metagenomes</taxon>
    </lineage>
</organism>
<dbReference type="InterPro" id="IPR027417">
    <property type="entry name" value="P-loop_NTPase"/>
</dbReference>
<reference evidence="1" key="1">
    <citation type="journal article" date="2014" name="Front. Microbiol.">
        <title>High frequency of phylogenetically diverse reductive dehalogenase-homologous genes in deep subseafloor sedimentary metagenomes.</title>
        <authorList>
            <person name="Kawai M."/>
            <person name="Futagami T."/>
            <person name="Toyoda A."/>
            <person name="Takaki Y."/>
            <person name="Nishi S."/>
            <person name="Hori S."/>
            <person name="Arai W."/>
            <person name="Tsubouchi T."/>
            <person name="Morono Y."/>
            <person name="Uchiyama I."/>
            <person name="Ito T."/>
            <person name="Fujiyama A."/>
            <person name="Inagaki F."/>
            <person name="Takami H."/>
        </authorList>
    </citation>
    <scope>NUCLEOTIDE SEQUENCE</scope>
    <source>
        <strain evidence="1">Expedition CK06-06</strain>
    </source>
</reference>
<dbReference type="AlphaFoldDB" id="X0UQF7"/>
<feature type="non-terminal residue" evidence="1">
    <location>
        <position position="59"/>
    </location>
</feature>
<protein>
    <recommendedName>
        <fullName evidence="2">(d)CMP kinase</fullName>
    </recommendedName>
</protein>
<sequence length="59" mass="6381">MNDQADQASERGLVITVSGVHGSGRSTHAKKLAETFALRYVSSGTIFRQMADERGISLE</sequence>
<accession>X0UQF7</accession>
<dbReference type="SUPFAM" id="SSF52540">
    <property type="entry name" value="P-loop containing nucleoside triphosphate hydrolases"/>
    <property type="match status" value="1"/>
</dbReference>
<comment type="caution">
    <text evidence="1">The sequence shown here is derived from an EMBL/GenBank/DDBJ whole genome shotgun (WGS) entry which is preliminary data.</text>
</comment>
<name>X0UQF7_9ZZZZ</name>
<evidence type="ECO:0008006" key="2">
    <source>
        <dbReference type="Google" id="ProtNLM"/>
    </source>
</evidence>
<dbReference type="Pfam" id="PF13207">
    <property type="entry name" value="AAA_17"/>
    <property type="match status" value="1"/>
</dbReference>
<gene>
    <name evidence="1" type="ORF">S01H1_39853</name>
</gene>
<evidence type="ECO:0000313" key="1">
    <source>
        <dbReference type="EMBL" id="GAG01467.1"/>
    </source>
</evidence>
<proteinExistence type="predicted"/>
<dbReference type="Gene3D" id="3.40.50.300">
    <property type="entry name" value="P-loop containing nucleotide triphosphate hydrolases"/>
    <property type="match status" value="1"/>
</dbReference>
<dbReference type="EMBL" id="BARS01025193">
    <property type="protein sequence ID" value="GAG01467.1"/>
    <property type="molecule type" value="Genomic_DNA"/>
</dbReference>